<accession>A0A7G9GB70</accession>
<gene>
    <name evidence="1" type="ORF">H9Q79_14330</name>
</gene>
<reference evidence="1 2" key="1">
    <citation type="submission" date="2020-08" db="EMBL/GenBank/DDBJ databases">
        <authorList>
            <person name="Liu C."/>
            <person name="Sun Q."/>
        </authorList>
    </citation>
    <scope>NUCLEOTIDE SEQUENCE [LARGE SCALE GENOMIC DNA]</scope>
    <source>
        <strain evidence="1 2">NSJ-29</strain>
    </source>
</reference>
<dbReference type="KEGG" id="whj:H9Q79_14330"/>
<dbReference type="Proteomes" id="UP000515860">
    <property type="component" value="Chromosome"/>
</dbReference>
<name>A0A7G9GB70_9FIRM</name>
<keyword evidence="2" id="KW-1185">Reference proteome</keyword>
<organism evidence="1 2">
    <name type="scientific">Wansuia hejianensis</name>
    <dbReference type="NCBI Taxonomy" id="2763667"/>
    <lineage>
        <taxon>Bacteria</taxon>
        <taxon>Bacillati</taxon>
        <taxon>Bacillota</taxon>
        <taxon>Clostridia</taxon>
        <taxon>Lachnospirales</taxon>
        <taxon>Lachnospiraceae</taxon>
        <taxon>Wansuia</taxon>
    </lineage>
</organism>
<proteinExistence type="predicted"/>
<sequence length="727" mass="82814">MAECNTVVCKTYIKKVGEALRTLKEDQGLTYALSVLPAAIQEVSLPTQTVEGEASVWIYEGKEYALVEKEQVKYAVTVEEGALKEIKYPERLEVTTQPYRRRYVLKKGEESTVLDITGLTAHLVYGDGSKEAYPPAIDQTLKRTDAGMVELWFYKEVLGRKFWAMFCVELCDENENVELDGAYLYQIADAIRKRNGRKRLYRASEFAQALLDLRYANYPNPSEVLPTDDPSYLEVTHLPDRVYYVIKSLELSVAIDYTGLVICLVQKEGRTEVTEECTILPRDGDLLYRTDQGILECQVEYLGETKIYHTSFELSVRAEGEETVPVRPLYIYVAALPDNVSYEIPEGALFVSTDHTGVRIEAVYEDGSHVDVTGACTIAGGDLYRREGTGFYSQACPVWWFEKESCQEFTTSFQVYVYDLNESEHVVSETIAWKDPDGYTSYTWSSSDGYTYTTGTKEKRIKKLVFYKEPADIPLHFSPPEVTLMENGVQVKKYAVRIFQLLRNAEVLLIYEDNTSKSVTPQYLLGNGYELSSYLTEKDIEELPEGVITPVTAKVVRNQIRLYDRSSIRLMAWEEYEKRYPYRVHVRSVIRENYIEQNESTGNVDHTEVAEYWFVSLKAITETIESKDGADVYTLDMAGEEDPSLNRDFRAISTSLFCQEGRWSEGPSVSWRSCRGIAAGGTDFTTWFSRRSYRIITASGGEVIGSGTEDYSILYNNLPDSPYYKVT</sequence>
<dbReference type="EMBL" id="CP060635">
    <property type="protein sequence ID" value="QNM08052.1"/>
    <property type="molecule type" value="Genomic_DNA"/>
</dbReference>
<evidence type="ECO:0000313" key="1">
    <source>
        <dbReference type="EMBL" id="QNM08052.1"/>
    </source>
</evidence>
<dbReference type="AlphaFoldDB" id="A0A7G9GB70"/>
<evidence type="ECO:0000313" key="2">
    <source>
        <dbReference type="Proteomes" id="UP000515860"/>
    </source>
</evidence>
<protein>
    <submittedName>
        <fullName evidence="1">Uncharacterized protein</fullName>
    </submittedName>
</protein>
<dbReference type="RefSeq" id="WP_249328586.1">
    <property type="nucleotide sequence ID" value="NZ_CP060635.1"/>
</dbReference>